<sequence length="111" mass="13045">MYITLSDCGRGWEKSSRAAIAYVDFMFRHLWSITERLFVMQCMRCFSCFGWFESVDISLPNYLFLSLSSVSFVFLFFKILFNFVLPSRGALSCIFHIVQKLILNIETLLLR</sequence>
<proteinExistence type="predicted"/>
<accession>A0AAW0KJR4</accession>
<organism evidence="2 3">
    <name type="scientific">Quercus suber</name>
    <name type="common">Cork oak</name>
    <dbReference type="NCBI Taxonomy" id="58331"/>
    <lineage>
        <taxon>Eukaryota</taxon>
        <taxon>Viridiplantae</taxon>
        <taxon>Streptophyta</taxon>
        <taxon>Embryophyta</taxon>
        <taxon>Tracheophyta</taxon>
        <taxon>Spermatophyta</taxon>
        <taxon>Magnoliopsida</taxon>
        <taxon>eudicotyledons</taxon>
        <taxon>Gunneridae</taxon>
        <taxon>Pentapetalae</taxon>
        <taxon>rosids</taxon>
        <taxon>fabids</taxon>
        <taxon>Fagales</taxon>
        <taxon>Fagaceae</taxon>
        <taxon>Quercus</taxon>
    </lineage>
</organism>
<evidence type="ECO:0000313" key="3">
    <source>
        <dbReference type="Proteomes" id="UP000237347"/>
    </source>
</evidence>
<reference evidence="2 3" key="1">
    <citation type="journal article" date="2018" name="Sci. Data">
        <title>The draft genome sequence of cork oak.</title>
        <authorList>
            <person name="Ramos A.M."/>
            <person name="Usie A."/>
            <person name="Barbosa P."/>
            <person name="Barros P.M."/>
            <person name="Capote T."/>
            <person name="Chaves I."/>
            <person name="Simoes F."/>
            <person name="Abreu I."/>
            <person name="Carrasquinho I."/>
            <person name="Faro C."/>
            <person name="Guimaraes J.B."/>
            <person name="Mendonca D."/>
            <person name="Nobrega F."/>
            <person name="Rodrigues L."/>
            <person name="Saibo N.J.M."/>
            <person name="Varela M.C."/>
            <person name="Egas C."/>
            <person name="Matos J."/>
            <person name="Miguel C.M."/>
            <person name="Oliveira M.M."/>
            <person name="Ricardo C.P."/>
            <person name="Goncalves S."/>
        </authorList>
    </citation>
    <scope>NUCLEOTIDE SEQUENCE [LARGE SCALE GENOMIC DNA]</scope>
    <source>
        <strain evidence="3">cv. HL8</strain>
    </source>
</reference>
<keyword evidence="3" id="KW-1185">Reference proteome</keyword>
<protein>
    <submittedName>
        <fullName evidence="2">Uncharacterized protein</fullName>
    </submittedName>
</protein>
<evidence type="ECO:0000256" key="1">
    <source>
        <dbReference type="SAM" id="Phobius"/>
    </source>
</evidence>
<keyword evidence="1" id="KW-0812">Transmembrane</keyword>
<dbReference type="Proteomes" id="UP000237347">
    <property type="component" value="Unassembled WGS sequence"/>
</dbReference>
<evidence type="ECO:0000313" key="2">
    <source>
        <dbReference type="EMBL" id="KAK7838846.1"/>
    </source>
</evidence>
<dbReference type="EMBL" id="PKMF04000297">
    <property type="protein sequence ID" value="KAK7838846.1"/>
    <property type="molecule type" value="Genomic_DNA"/>
</dbReference>
<name>A0AAW0KJR4_QUESU</name>
<keyword evidence="1" id="KW-0472">Membrane</keyword>
<gene>
    <name evidence="2" type="ORF">CFP56_019032</name>
</gene>
<dbReference type="AlphaFoldDB" id="A0AAW0KJR4"/>
<comment type="caution">
    <text evidence="2">The sequence shown here is derived from an EMBL/GenBank/DDBJ whole genome shotgun (WGS) entry which is preliminary data.</text>
</comment>
<keyword evidence="1" id="KW-1133">Transmembrane helix</keyword>
<feature type="transmembrane region" description="Helical" evidence="1">
    <location>
        <begin position="62"/>
        <end position="85"/>
    </location>
</feature>